<evidence type="ECO:0000313" key="2">
    <source>
        <dbReference type="EMBL" id="NWK55417.1"/>
    </source>
</evidence>
<feature type="region of interest" description="Disordered" evidence="1">
    <location>
        <begin position="507"/>
        <end position="528"/>
    </location>
</feature>
<feature type="region of interest" description="Disordered" evidence="1">
    <location>
        <begin position="276"/>
        <end position="306"/>
    </location>
</feature>
<proteinExistence type="predicted"/>
<gene>
    <name evidence="2" type="ORF">HW115_07325</name>
</gene>
<feature type="compositionally biased region" description="Basic and acidic residues" evidence="1">
    <location>
        <begin position="369"/>
        <end position="378"/>
    </location>
</feature>
<feature type="compositionally biased region" description="Polar residues" evidence="1">
    <location>
        <begin position="283"/>
        <end position="297"/>
    </location>
</feature>
<dbReference type="Proteomes" id="UP000557872">
    <property type="component" value="Unassembled WGS sequence"/>
</dbReference>
<dbReference type="EMBL" id="JACBAZ010000002">
    <property type="protein sequence ID" value="NWK55417.1"/>
    <property type="molecule type" value="Genomic_DNA"/>
</dbReference>
<evidence type="ECO:0000256" key="1">
    <source>
        <dbReference type="SAM" id="MobiDB-lite"/>
    </source>
</evidence>
<dbReference type="AlphaFoldDB" id="A0A851GJZ7"/>
<reference evidence="2 3" key="1">
    <citation type="submission" date="2020-07" db="EMBL/GenBank/DDBJ databases">
        <title>Roseicoccus Jingziensis gen. nov., sp. nov., isolated from coastal seawater.</title>
        <authorList>
            <person name="Feng X."/>
        </authorList>
    </citation>
    <scope>NUCLEOTIDE SEQUENCE [LARGE SCALE GENOMIC DNA]</scope>
    <source>
        <strain evidence="2 3">N1E253</strain>
    </source>
</reference>
<name>A0A851GJZ7_9BACT</name>
<dbReference type="Gene3D" id="2.60.450.10">
    <property type="entry name" value="Lipopolysaccharide (LPS) transport protein A like domain"/>
    <property type="match status" value="1"/>
</dbReference>
<accession>A0A851GJZ7</accession>
<organism evidence="2 3">
    <name type="scientific">Oceaniferula marina</name>
    <dbReference type="NCBI Taxonomy" id="2748318"/>
    <lineage>
        <taxon>Bacteria</taxon>
        <taxon>Pseudomonadati</taxon>
        <taxon>Verrucomicrobiota</taxon>
        <taxon>Verrucomicrobiia</taxon>
        <taxon>Verrucomicrobiales</taxon>
        <taxon>Verrucomicrobiaceae</taxon>
        <taxon>Oceaniferula</taxon>
    </lineage>
</organism>
<evidence type="ECO:0008006" key="4">
    <source>
        <dbReference type="Google" id="ProtNLM"/>
    </source>
</evidence>
<feature type="compositionally biased region" description="Basic and acidic residues" evidence="1">
    <location>
        <begin position="400"/>
        <end position="414"/>
    </location>
</feature>
<feature type="compositionally biased region" description="Polar residues" evidence="1">
    <location>
        <begin position="387"/>
        <end position="397"/>
    </location>
</feature>
<feature type="region of interest" description="Disordered" evidence="1">
    <location>
        <begin position="356"/>
        <end position="416"/>
    </location>
</feature>
<dbReference type="RefSeq" id="WP_178931933.1">
    <property type="nucleotide sequence ID" value="NZ_JACBAZ010000002.1"/>
</dbReference>
<sequence length="528" mass="58343">MPLPLNTFKLPSHRIAWILAGISLLHGQPAFTAEEKEEAQSPARTAFPTLDILPEGSILQRVRLPRYDKDYNPESLLKADRLTVLDQHRIEGHHVTIELYDKDGTVRAHTEMAQAIYNQQNSTLHASETITLRGDLEKQHYRANGTGLIFHWNQKRGFLLGPASTEFLSKPVDTSSAMQLKPHPRLLTSSLAITAAITNLTQVSVATPPTPLTEAQLGELDQLAKPTSSVIEHKQQEAARSLEEERKLMQTADDTMAPFLESIGQGALLVSTAAPTKATSTPQVNVKDTTPNTGNKNSTKKEAPPQLLEVKCDGGLYFDTDTGVLAYLKNIRLKEPRFELTCSDELKVFLEKKQVEAKTAKPGKSNKKSKIETPRNETPKTAPPTNTPETKQPKSPNKQTKTDKTKEEAKKGDENSLAASFGDLKKIVATGSVRIIRKDEKGQTYIATSETASYDAKTGEMILRGKKPRIQIGKHQYVQSEEDNKYIKIEKNGKFLLEGRATTVIDTSQAKLSSDKDKKAAPKKTAQP</sequence>
<comment type="caution">
    <text evidence="2">The sequence shown here is derived from an EMBL/GenBank/DDBJ whole genome shotgun (WGS) entry which is preliminary data.</text>
</comment>
<protein>
    <recommendedName>
        <fullName evidence="4">Organic solvent tolerance-like N-terminal domain-containing protein</fullName>
    </recommendedName>
</protein>
<keyword evidence="3" id="KW-1185">Reference proteome</keyword>
<evidence type="ECO:0000313" key="3">
    <source>
        <dbReference type="Proteomes" id="UP000557872"/>
    </source>
</evidence>